<keyword evidence="2" id="KW-0812">Transmembrane</keyword>
<gene>
    <name evidence="3" type="ORF">H9625_01560</name>
</gene>
<feature type="region of interest" description="Disordered" evidence="1">
    <location>
        <begin position="17"/>
        <end position="39"/>
    </location>
</feature>
<protein>
    <submittedName>
        <fullName evidence="3">Uncharacterized protein</fullName>
    </submittedName>
</protein>
<dbReference type="RefSeq" id="WP_162614342.1">
    <property type="nucleotide sequence ID" value="NZ_JACSPP010000003.1"/>
</dbReference>
<organism evidence="3 4">
    <name type="scientific">Phocaeicola intestinalis</name>
    <dbReference type="NCBI Taxonomy" id="2762212"/>
    <lineage>
        <taxon>Bacteria</taxon>
        <taxon>Pseudomonadati</taxon>
        <taxon>Bacteroidota</taxon>
        <taxon>Bacteroidia</taxon>
        <taxon>Bacteroidales</taxon>
        <taxon>Bacteroidaceae</taxon>
        <taxon>Phocaeicola</taxon>
    </lineage>
</organism>
<evidence type="ECO:0000313" key="3">
    <source>
        <dbReference type="EMBL" id="MBD8039148.1"/>
    </source>
</evidence>
<comment type="caution">
    <text evidence="3">The sequence shown here is derived from an EMBL/GenBank/DDBJ whole genome shotgun (WGS) entry which is preliminary data.</text>
</comment>
<dbReference type="EMBL" id="JACSPP010000003">
    <property type="protein sequence ID" value="MBD8039148.1"/>
    <property type="molecule type" value="Genomic_DNA"/>
</dbReference>
<evidence type="ECO:0000256" key="2">
    <source>
        <dbReference type="SAM" id="Phobius"/>
    </source>
</evidence>
<name>A0ABR8Y4M0_9BACT</name>
<reference evidence="3 4" key="1">
    <citation type="submission" date="2020-08" db="EMBL/GenBank/DDBJ databases">
        <title>A Genomic Blueprint of the Chicken Gut Microbiome.</title>
        <authorList>
            <person name="Gilroy R."/>
            <person name="Ravi A."/>
            <person name="Getino M."/>
            <person name="Pursley I."/>
            <person name="Horton D.L."/>
            <person name="Alikhan N.-F."/>
            <person name="Baker D."/>
            <person name="Gharbi K."/>
            <person name="Hall N."/>
            <person name="Watson M."/>
            <person name="Adriaenssens E.M."/>
            <person name="Foster-Nyarko E."/>
            <person name="Jarju S."/>
            <person name="Secka A."/>
            <person name="Antonio M."/>
            <person name="Oren A."/>
            <person name="Chaudhuri R."/>
            <person name="La Ragione R.M."/>
            <person name="Hildebrand F."/>
            <person name="Pallen M.J."/>
        </authorList>
    </citation>
    <scope>NUCLEOTIDE SEQUENCE [LARGE SCALE GENOMIC DNA]</scope>
    <source>
        <strain evidence="3 4">Sa1CVN1</strain>
    </source>
</reference>
<dbReference type="Proteomes" id="UP000620874">
    <property type="component" value="Unassembled WGS sequence"/>
</dbReference>
<evidence type="ECO:0000313" key="4">
    <source>
        <dbReference type="Proteomes" id="UP000620874"/>
    </source>
</evidence>
<proteinExistence type="predicted"/>
<keyword evidence="4" id="KW-1185">Reference proteome</keyword>
<evidence type="ECO:0000256" key="1">
    <source>
        <dbReference type="SAM" id="MobiDB-lite"/>
    </source>
</evidence>
<feature type="transmembrane region" description="Helical" evidence="2">
    <location>
        <begin position="57"/>
        <end position="81"/>
    </location>
</feature>
<accession>A0ABR8Y4M0</accession>
<sequence>MIWDEFLRHFRFCDEEDSGLSDEEQERKEPKNRPKHTRKRIHQAKKYFLEKFKTASYASLFILFIAKFSLFFRFLPIFVLLNRIKSINHYEKTTAHPFDMFASDRHC</sequence>
<keyword evidence="2" id="KW-0472">Membrane</keyword>
<keyword evidence="2" id="KW-1133">Transmembrane helix</keyword>